<comment type="similarity">
    <text evidence="2">Belongs to the binding-protein-dependent transport system permease family. FecCD subfamily.</text>
</comment>
<gene>
    <name evidence="8" type="ORF">Sipo8835_02505</name>
</gene>
<keyword evidence="6" id="KW-1133">Transmembrane helix</keyword>
<keyword evidence="7" id="KW-0472">Membrane</keyword>
<keyword evidence="4" id="KW-1003">Cell membrane</keyword>
<evidence type="ECO:0000313" key="9">
    <source>
        <dbReference type="Proteomes" id="UP000318720"/>
    </source>
</evidence>
<dbReference type="Gene3D" id="1.10.3470.10">
    <property type="entry name" value="ABC transporter involved in vitamin B12 uptake, BtuC"/>
    <property type="match status" value="1"/>
</dbReference>
<dbReference type="Pfam" id="PF01032">
    <property type="entry name" value="FecCD"/>
    <property type="match status" value="1"/>
</dbReference>
<dbReference type="RefSeq" id="WP_141574074.1">
    <property type="nucleotide sequence ID" value="NZ_CP182305.1"/>
</dbReference>
<dbReference type="GO" id="GO:0022857">
    <property type="term" value="F:transmembrane transporter activity"/>
    <property type="evidence" value="ECO:0007669"/>
    <property type="project" value="InterPro"/>
</dbReference>
<sequence>MGTSTVRAAKGPRAVLLLMLSGAALLALCALSMAFGALGVPLDQVWHTLLGDAPNSRIDNVIWSVRLPRTALGLATGAALGLAGALMQALTRNPLADPGILGVSAGAAFAVVLSVGVLGIGSVYGYIWFAFAGAFVASVLVYLLGGLGRSGSTPVKLALAGVAVTSLLFSLTSAIALTDPDALNRYRFWNAGSLANQDEEVLLRVLPFLAVGAVLALACAPALNSLALGDDVAKSLGLKLGLVRVQGVVAITLLTGGAVAVIGPVVFVGLVVPHIARVLAQLAGIGPDHRWLLPLSAVLAPCLLLAADIIGRLIARPTEVQAGILVAFIGGPFFIALVRRRRLAEL</sequence>
<dbReference type="FunFam" id="1.10.3470.10:FF:000001">
    <property type="entry name" value="Vitamin B12 ABC transporter permease BtuC"/>
    <property type="match status" value="1"/>
</dbReference>
<dbReference type="InterPro" id="IPR037294">
    <property type="entry name" value="ABC_BtuC-like"/>
</dbReference>
<dbReference type="GO" id="GO:0033214">
    <property type="term" value="P:siderophore-iron import into cell"/>
    <property type="evidence" value="ECO:0007669"/>
    <property type="project" value="TreeGrafter"/>
</dbReference>
<evidence type="ECO:0000256" key="6">
    <source>
        <dbReference type="ARBA" id="ARBA00022989"/>
    </source>
</evidence>
<dbReference type="InterPro" id="IPR000522">
    <property type="entry name" value="ABC_transptr_permease_BtuC"/>
</dbReference>
<protein>
    <submittedName>
        <fullName evidence="8">Iron ABC transporter permease</fullName>
    </submittedName>
</protein>
<evidence type="ECO:0000256" key="3">
    <source>
        <dbReference type="ARBA" id="ARBA00022448"/>
    </source>
</evidence>
<dbReference type="PANTHER" id="PTHR30472:SF1">
    <property type="entry name" value="FE(3+) DICITRATE TRANSPORT SYSTEM PERMEASE PROTEIN FECC-RELATED"/>
    <property type="match status" value="1"/>
</dbReference>
<evidence type="ECO:0000256" key="4">
    <source>
        <dbReference type="ARBA" id="ARBA00022475"/>
    </source>
</evidence>
<dbReference type="PANTHER" id="PTHR30472">
    <property type="entry name" value="FERRIC ENTEROBACTIN TRANSPORT SYSTEM PERMEASE PROTEIN"/>
    <property type="match status" value="1"/>
</dbReference>
<name>A0A540P2C8_9ACTN</name>
<dbReference type="SUPFAM" id="SSF81345">
    <property type="entry name" value="ABC transporter involved in vitamin B12 uptake, BtuC"/>
    <property type="match status" value="1"/>
</dbReference>
<evidence type="ECO:0000256" key="1">
    <source>
        <dbReference type="ARBA" id="ARBA00004651"/>
    </source>
</evidence>
<keyword evidence="5" id="KW-0812">Transmembrane</keyword>
<dbReference type="AlphaFoldDB" id="A0A540P2C8"/>
<comment type="caution">
    <text evidence="8">The sequence shown here is derived from an EMBL/GenBank/DDBJ whole genome shotgun (WGS) entry which is preliminary data.</text>
</comment>
<keyword evidence="3" id="KW-0813">Transport</keyword>
<dbReference type="GO" id="GO:0005886">
    <property type="term" value="C:plasma membrane"/>
    <property type="evidence" value="ECO:0007669"/>
    <property type="project" value="UniProtKB-SubCell"/>
</dbReference>
<proteinExistence type="inferred from homology"/>
<evidence type="ECO:0000256" key="5">
    <source>
        <dbReference type="ARBA" id="ARBA00022692"/>
    </source>
</evidence>
<evidence type="ECO:0000313" key="8">
    <source>
        <dbReference type="EMBL" id="TQE39218.1"/>
    </source>
</evidence>
<comment type="subcellular location">
    <subcellularLocation>
        <location evidence="1">Cell membrane</location>
        <topology evidence="1">Multi-pass membrane protein</topology>
    </subcellularLocation>
</comment>
<evidence type="ECO:0000256" key="2">
    <source>
        <dbReference type="ARBA" id="ARBA00007935"/>
    </source>
</evidence>
<organism evidence="8 9">
    <name type="scientific">Streptomyces ipomoeae</name>
    <dbReference type="NCBI Taxonomy" id="103232"/>
    <lineage>
        <taxon>Bacteria</taxon>
        <taxon>Bacillati</taxon>
        <taxon>Actinomycetota</taxon>
        <taxon>Actinomycetes</taxon>
        <taxon>Kitasatosporales</taxon>
        <taxon>Streptomycetaceae</taxon>
        <taxon>Streptomyces</taxon>
    </lineage>
</organism>
<dbReference type="CDD" id="cd06550">
    <property type="entry name" value="TM_ABC_iron-siderophores_like"/>
    <property type="match status" value="1"/>
</dbReference>
<reference evidence="8 9" key="1">
    <citation type="submission" date="2019-03" db="EMBL/GenBank/DDBJ databases">
        <title>Comparative genomic analyses of the sweetpotato soil rot pathogen, Streptomyces ipomoeae.</title>
        <authorList>
            <person name="Ruschel Soares N."/>
            <person name="Badger J.H."/>
            <person name="Huguet-Tapia J.C."/>
            <person name="Clark C.A."/>
            <person name="Pettis G.S."/>
        </authorList>
    </citation>
    <scope>NUCLEOTIDE SEQUENCE [LARGE SCALE GENOMIC DNA]</scope>
    <source>
        <strain evidence="8 9">88-35</strain>
    </source>
</reference>
<dbReference type="Proteomes" id="UP000318720">
    <property type="component" value="Unassembled WGS sequence"/>
</dbReference>
<accession>A0A540P2C8</accession>
<evidence type="ECO:0000256" key="7">
    <source>
        <dbReference type="ARBA" id="ARBA00023136"/>
    </source>
</evidence>
<dbReference type="EMBL" id="SPAZ01000030">
    <property type="protein sequence ID" value="TQE39218.1"/>
    <property type="molecule type" value="Genomic_DNA"/>
</dbReference>
<dbReference type="GeneID" id="301701333"/>